<dbReference type="PANTHER" id="PTHR43701">
    <property type="entry name" value="MEMBRANE TRANSPORTER PROTEIN MJ0441-RELATED"/>
    <property type="match status" value="1"/>
</dbReference>
<organism evidence="6 7">
    <name type="scientific">Flavobacterium macacae</name>
    <dbReference type="NCBI Taxonomy" id="2488993"/>
    <lineage>
        <taxon>Bacteria</taxon>
        <taxon>Pseudomonadati</taxon>
        <taxon>Bacteroidota</taxon>
        <taxon>Flavobacteriia</taxon>
        <taxon>Flavobacteriales</taxon>
        <taxon>Flavobacteriaceae</taxon>
        <taxon>Flavobacterium</taxon>
    </lineage>
</organism>
<proteinExistence type="inferred from homology"/>
<dbReference type="OrthoDB" id="8559161at2"/>
<feature type="transmembrane region" description="Helical" evidence="5">
    <location>
        <begin position="111"/>
        <end position="130"/>
    </location>
</feature>
<evidence type="ECO:0000256" key="4">
    <source>
        <dbReference type="ARBA" id="ARBA00023136"/>
    </source>
</evidence>
<name>A0A3P3WHT8_9FLAO</name>
<feature type="transmembrane region" description="Helical" evidence="5">
    <location>
        <begin position="210"/>
        <end position="230"/>
    </location>
</feature>
<evidence type="ECO:0000256" key="5">
    <source>
        <dbReference type="RuleBase" id="RU363041"/>
    </source>
</evidence>
<feature type="transmembrane region" description="Helical" evidence="5">
    <location>
        <begin position="242"/>
        <end position="260"/>
    </location>
</feature>
<keyword evidence="7" id="KW-1185">Reference proteome</keyword>
<comment type="subcellular location">
    <subcellularLocation>
        <location evidence="5">Cell membrane</location>
        <topology evidence="5">Multi-pass membrane protein</topology>
    </subcellularLocation>
    <subcellularLocation>
        <location evidence="1">Membrane</location>
        <topology evidence="1">Multi-pass membrane protein</topology>
    </subcellularLocation>
</comment>
<comment type="similarity">
    <text evidence="5">Belongs to the 4-toluene sulfonate uptake permease (TSUP) (TC 2.A.102) family.</text>
</comment>
<dbReference type="RefSeq" id="WP_125011786.1">
    <property type="nucleotide sequence ID" value="NZ_RQVR01000003.1"/>
</dbReference>
<dbReference type="InterPro" id="IPR051598">
    <property type="entry name" value="TSUP/Inactive_protease-like"/>
</dbReference>
<feature type="transmembrane region" description="Helical" evidence="5">
    <location>
        <begin position="41"/>
        <end position="61"/>
    </location>
</feature>
<dbReference type="Pfam" id="PF01925">
    <property type="entry name" value="TauE"/>
    <property type="match status" value="1"/>
</dbReference>
<evidence type="ECO:0000256" key="2">
    <source>
        <dbReference type="ARBA" id="ARBA00022692"/>
    </source>
</evidence>
<feature type="transmembrane region" description="Helical" evidence="5">
    <location>
        <begin position="150"/>
        <end position="176"/>
    </location>
</feature>
<gene>
    <name evidence="6" type="ORF">EG849_03945</name>
</gene>
<keyword evidence="2 5" id="KW-0812">Transmembrane</keyword>
<keyword evidence="5" id="KW-1003">Cell membrane</keyword>
<dbReference type="PANTHER" id="PTHR43701:SF2">
    <property type="entry name" value="MEMBRANE TRANSPORTER PROTEIN YJNA-RELATED"/>
    <property type="match status" value="1"/>
</dbReference>
<comment type="caution">
    <text evidence="6">The sequence shown here is derived from an EMBL/GenBank/DDBJ whole genome shotgun (WGS) entry which is preliminary data.</text>
</comment>
<dbReference type="EMBL" id="RQVR01000003">
    <property type="protein sequence ID" value="RRJ93469.1"/>
    <property type="molecule type" value="Genomic_DNA"/>
</dbReference>
<evidence type="ECO:0000313" key="6">
    <source>
        <dbReference type="EMBL" id="RRJ93469.1"/>
    </source>
</evidence>
<protein>
    <recommendedName>
        <fullName evidence="5">Probable membrane transporter protein</fullName>
    </recommendedName>
</protein>
<reference evidence="6 7" key="1">
    <citation type="submission" date="2018-11" db="EMBL/GenBank/DDBJ databases">
        <title>Flavobacterium sp. nov., YIM 102600 draft genome.</title>
        <authorList>
            <person name="Li G."/>
            <person name="Jiang Y."/>
        </authorList>
    </citation>
    <scope>NUCLEOTIDE SEQUENCE [LARGE SCALE GENOMIC DNA]</scope>
    <source>
        <strain evidence="6 7">YIM 102600</strain>
    </source>
</reference>
<evidence type="ECO:0000256" key="1">
    <source>
        <dbReference type="ARBA" id="ARBA00004141"/>
    </source>
</evidence>
<dbReference type="AlphaFoldDB" id="A0A3P3WHT8"/>
<dbReference type="InterPro" id="IPR002781">
    <property type="entry name" value="TM_pro_TauE-like"/>
</dbReference>
<evidence type="ECO:0000313" key="7">
    <source>
        <dbReference type="Proteomes" id="UP000271937"/>
    </source>
</evidence>
<dbReference type="Proteomes" id="UP000271937">
    <property type="component" value="Unassembled WGS sequence"/>
</dbReference>
<keyword evidence="3 5" id="KW-1133">Transmembrane helix</keyword>
<evidence type="ECO:0000256" key="3">
    <source>
        <dbReference type="ARBA" id="ARBA00022989"/>
    </source>
</evidence>
<feature type="transmembrane region" description="Helical" evidence="5">
    <location>
        <begin position="7"/>
        <end position="35"/>
    </location>
</feature>
<keyword evidence="4 5" id="KW-0472">Membrane</keyword>
<feature type="transmembrane region" description="Helical" evidence="5">
    <location>
        <begin position="183"/>
        <end position="204"/>
    </location>
</feature>
<dbReference type="GO" id="GO:0005886">
    <property type="term" value="C:plasma membrane"/>
    <property type="evidence" value="ECO:0007669"/>
    <property type="project" value="UniProtKB-SubCell"/>
</dbReference>
<sequence length="261" mass="28331">MEEIFGYFGALLIGLVLGLTGGGGSILTVPVLVYLLGINPVIATAYSLFIVGSTSTFGSILNYRKGLVEVKTGLKFAIPSLIAIYFTRKFIVPAIPEVLFKVQETAVTKDFFIMVLFAIMMMLASFSMLSEKRVSVSKTEPNPIVVIIQIFMVGIIIGLVGAGGGFLIIPALVFMAKLPMKKAIGTSIFIIAINSLIGFTGDIGNINPDWSFLLIFSFISILGIFAGIYLNKFINEKNLKKGFGWFVLAMSILILTKETLF</sequence>
<accession>A0A3P3WHT8</accession>